<protein>
    <submittedName>
        <fullName evidence="2">Uncharacterized protein</fullName>
    </submittedName>
</protein>
<dbReference type="Proteomes" id="UP001500493">
    <property type="component" value="Unassembled WGS sequence"/>
</dbReference>
<feature type="region of interest" description="Disordered" evidence="1">
    <location>
        <begin position="31"/>
        <end position="62"/>
    </location>
</feature>
<evidence type="ECO:0000256" key="1">
    <source>
        <dbReference type="SAM" id="MobiDB-lite"/>
    </source>
</evidence>
<evidence type="ECO:0000313" key="3">
    <source>
        <dbReference type="Proteomes" id="UP001500493"/>
    </source>
</evidence>
<organism evidence="2 3">
    <name type="scientific">Leishmania shawi</name>
    <dbReference type="NCBI Taxonomy" id="5680"/>
    <lineage>
        <taxon>Eukaryota</taxon>
        <taxon>Discoba</taxon>
        <taxon>Euglenozoa</taxon>
        <taxon>Kinetoplastea</taxon>
        <taxon>Metakinetoplastina</taxon>
        <taxon>Trypanosomatida</taxon>
        <taxon>Trypanosomatidae</taxon>
        <taxon>Leishmaniinae</taxon>
        <taxon>Leishmania</taxon>
        <taxon>Leishmania guyanensis species complex</taxon>
    </lineage>
</organism>
<comment type="caution">
    <text evidence="2">The sequence shown here is derived from an EMBL/GenBank/DDBJ whole genome shotgun (WGS) entry which is preliminary data.</text>
</comment>
<dbReference type="AlphaFoldDB" id="A0AAW3BAH0"/>
<sequence length="109" mass="10916">MSLCSPSPTKPATVWHSECLYVLLALRNPRRRETPQRGIAGPSTPALGGEGPSSLPAPASTEPLLVLAGSSTDDAGKPERCIAADVGGQAPGGAASAKPAAVSMLVPSM</sequence>
<accession>A0AAW3BAH0</accession>
<gene>
    <name evidence="2" type="ORF">Q4I32_007432</name>
</gene>
<evidence type="ECO:0000313" key="2">
    <source>
        <dbReference type="EMBL" id="KAL0518317.1"/>
    </source>
</evidence>
<name>A0AAW3BAH0_9TRYP</name>
<dbReference type="EMBL" id="JBAMZJ010000036">
    <property type="protein sequence ID" value="KAL0518317.1"/>
    <property type="molecule type" value="Genomic_DNA"/>
</dbReference>
<proteinExistence type="predicted"/>
<reference evidence="2" key="1">
    <citation type="submission" date="2024-02" db="EMBL/GenBank/DDBJ databases">
        <title>FIRST GENOME SEQUENCES OF Leishmania (Viannia) shawi, Leishmania (Viannia) lindenbergi AND Leishmania (Viannia) utingensis.</title>
        <authorList>
            <person name="Resadore F."/>
            <person name="Custodio M.G.F."/>
            <person name="Boite M.C."/>
            <person name="Cupolillo E."/>
            <person name="Ferreira G.E.M."/>
        </authorList>
    </citation>
    <scope>NUCLEOTIDE SEQUENCE</scope>
    <source>
        <strain evidence="2">MHOM/BR/2013/18 LTA MLF</strain>
    </source>
</reference>